<accession>G0USR1</accession>
<evidence type="ECO:0000256" key="1">
    <source>
        <dbReference type="SAM" id="MobiDB-lite"/>
    </source>
</evidence>
<dbReference type="EMBL" id="HE575321">
    <property type="protein sequence ID" value="CCC92424.1"/>
    <property type="molecule type" value="Genomic_DNA"/>
</dbReference>
<evidence type="ECO:0000313" key="2">
    <source>
        <dbReference type="EMBL" id="CCC92424.1"/>
    </source>
</evidence>
<gene>
    <name evidence="2" type="ORF">TCIL3000_8_6510</name>
</gene>
<feature type="region of interest" description="Disordered" evidence="1">
    <location>
        <begin position="75"/>
        <end position="106"/>
    </location>
</feature>
<protein>
    <submittedName>
        <fullName evidence="2">Uncharacterized protein</fullName>
    </submittedName>
</protein>
<name>G0USR1_TRYCI</name>
<reference evidence="2" key="1">
    <citation type="journal article" date="2012" name="Proc. Natl. Acad. Sci. U.S.A.">
        <title>Antigenic diversity is generated by distinct evolutionary mechanisms in African trypanosome species.</title>
        <authorList>
            <person name="Jackson A.P."/>
            <person name="Berry A."/>
            <person name="Aslett M."/>
            <person name="Allison H.C."/>
            <person name="Burton P."/>
            <person name="Vavrova-Anderson J."/>
            <person name="Brown R."/>
            <person name="Browne H."/>
            <person name="Corton N."/>
            <person name="Hauser H."/>
            <person name="Gamble J."/>
            <person name="Gilderthorp R."/>
            <person name="Marcello L."/>
            <person name="McQuillan J."/>
            <person name="Otto T.D."/>
            <person name="Quail M.A."/>
            <person name="Sanders M.J."/>
            <person name="van Tonder A."/>
            <person name="Ginger M.L."/>
            <person name="Field M.C."/>
            <person name="Barry J.D."/>
            <person name="Hertz-Fowler C."/>
            <person name="Berriman M."/>
        </authorList>
    </citation>
    <scope>NUCLEOTIDE SEQUENCE</scope>
    <source>
        <strain evidence="2">IL3000</strain>
    </source>
</reference>
<sequence length="133" mass="15329">MEKKPNIYRTRQSSHNYFRGIKQKKNQMEYVRFVCRLYRPKCGPSCPSIAEYGNPGLTIATAGYHCRLLFSYAHSSKKDPQKKKSLVHIQPWTDSTRKTENTKKNPHLFSVSPLTSSSVCYFVSFLTQQLSCA</sequence>
<dbReference type="AlphaFoldDB" id="G0USR1"/>
<proteinExistence type="predicted"/>
<organism evidence="2">
    <name type="scientific">Trypanosoma congolense (strain IL3000)</name>
    <dbReference type="NCBI Taxonomy" id="1068625"/>
    <lineage>
        <taxon>Eukaryota</taxon>
        <taxon>Discoba</taxon>
        <taxon>Euglenozoa</taxon>
        <taxon>Kinetoplastea</taxon>
        <taxon>Metakinetoplastina</taxon>
        <taxon>Trypanosomatida</taxon>
        <taxon>Trypanosomatidae</taxon>
        <taxon>Trypanosoma</taxon>
        <taxon>Nannomonas</taxon>
    </lineage>
</organism>